<evidence type="ECO:0000256" key="6">
    <source>
        <dbReference type="HAMAP-Rule" id="MF_01027"/>
    </source>
</evidence>
<dbReference type="NCBIfam" id="TIGR02086">
    <property type="entry name" value="IPMI_arch"/>
    <property type="match status" value="1"/>
</dbReference>
<protein>
    <recommendedName>
        <fullName evidence="6">3-isopropylmalate dehydratase large subunit</fullName>
        <ecNumber evidence="6">4.2.1.33</ecNumber>
    </recommendedName>
    <alternativeName>
        <fullName evidence="6">Alpha-IPM isomerase</fullName>
        <shortName evidence="6">IPMI</shortName>
    </alternativeName>
    <alternativeName>
        <fullName evidence="6">Isopropylmalate isomerase</fullName>
    </alternativeName>
</protein>
<keyword evidence="3 6" id="KW-0408">Iron</keyword>
<dbReference type="RefSeq" id="WP_093686991.1">
    <property type="nucleotide sequence ID" value="NZ_FNBU01000001.1"/>
</dbReference>
<keyword evidence="6" id="KW-0028">Amino-acid biosynthesis</keyword>
<evidence type="ECO:0000313" key="8">
    <source>
        <dbReference type="EMBL" id="SDE99903.1"/>
    </source>
</evidence>
<dbReference type="InterPro" id="IPR036008">
    <property type="entry name" value="Aconitase_4Fe-4S_dom"/>
</dbReference>
<keyword evidence="1 6" id="KW-0004">4Fe-4S</keyword>
<reference evidence="9" key="1">
    <citation type="submission" date="2016-10" db="EMBL/GenBank/DDBJ databases">
        <authorList>
            <person name="Varghese N."/>
            <person name="Submissions S."/>
        </authorList>
    </citation>
    <scope>NUCLEOTIDE SEQUENCE [LARGE SCALE GENOMIC DNA]</scope>
    <source>
        <strain evidence="9">DSM 23256</strain>
    </source>
</reference>
<comment type="catalytic activity">
    <reaction evidence="6">
        <text>(2R,3S)-3-isopropylmalate = (2S)-2-isopropylmalate</text>
        <dbReference type="Rhea" id="RHEA:32287"/>
        <dbReference type="ChEBI" id="CHEBI:1178"/>
        <dbReference type="ChEBI" id="CHEBI:35121"/>
        <dbReference type="EC" id="4.2.1.33"/>
    </reaction>
</comment>
<keyword evidence="5 6" id="KW-0456">Lyase</keyword>
<dbReference type="EC" id="4.2.1.33" evidence="6"/>
<proteinExistence type="inferred from homology"/>
<dbReference type="Gene3D" id="3.30.499.10">
    <property type="entry name" value="Aconitase, domain 3"/>
    <property type="match status" value="2"/>
</dbReference>
<evidence type="ECO:0000256" key="2">
    <source>
        <dbReference type="ARBA" id="ARBA00022723"/>
    </source>
</evidence>
<dbReference type="PANTHER" id="PTHR43822:SF2">
    <property type="entry name" value="HOMOACONITASE, MITOCHONDRIAL"/>
    <property type="match status" value="1"/>
</dbReference>
<dbReference type="InterPro" id="IPR001030">
    <property type="entry name" value="Acoase/IPM_deHydtase_lsu_aba"/>
</dbReference>
<keyword evidence="9" id="KW-1185">Reference proteome</keyword>
<keyword evidence="2 6" id="KW-0479">Metal-binding</keyword>
<dbReference type="EMBL" id="FNBU01000001">
    <property type="protein sequence ID" value="SDE99903.1"/>
    <property type="molecule type" value="Genomic_DNA"/>
</dbReference>
<comment type="function">
    <text evidence="6">Catalyzes the isomerization between 2-isopropylmalate and 3-isopropylmalate, via the formation of 2-isopropylmaleate.</text>
</comment>
<dbReference type="InterPro" id="IPR015931">
    <property type="entry name" value="Acnase/IPM_dHydase_lsu_aba_1/3"/>
</dbReference>
<dbReference type="PRINTS" id="PR00415">
    <property type="entry name" value="ACONITASE"/>
</dbReference>
<name>A0A1G7HHX1_9FIRM</name>
<dbReference type="InterPro" id="IPR011826">
    <property type="entry name" value="HAcnase/IPMdehydase_lsu_prok"/>
</dbReference>
<dbReference type="CDD" id="cd01583">
    <property type="entry name" value="IPMI"/>
    <property type="match status" value="1"/>
</dbReference>
<dbReference type="HAMAP" id="MF_01027">
    <property type="entry name" value="LeuC_type2"/>
    <property type="match status" value="1"/>
</dbReference>
<dbReference type="Pfam" id="PF00330">
    <property type="entry name" value="Aconitase"/>
    <property type="match status" value="1"/>
</dbReference>
<dbReference type="GO" id="GO:0051539">
    <property type="term" value="F:4 iron, 4 sulfur cluster binding"/>
    <property type="evidence" value="ECO:0007669"/>
    <property type="project" value="UniProtKB-KW"/>
</dbReference>
<comment type="similarity">
    <text evidence="6">Belongs to the aconitase/IPM isomerase family. LeuC type 2 subfamily.</text>
</comment>
<dbReference type="GO" id="GO:0009098">
    <property type="term" value="P:L-leucine biosynthetic process"/>
    <property type="evidence" value="ECO:0007669"/>
    <property type="project" value="UniProtKB-UniRule"/>
</dbReference>
<dbReference type="InterPro" id="IPR033941">
    <property type="entry name" value="IPMI_cat"/>
</dbReference>
<dbReference type="InterPro" id="IPR050067">
    <property type="entry name" value="IPM_dehydratase_rel_enz"/>
</dbReference>
<dbReference type="GO" id="GO:0046872">
    <property type="term" value="F:metal ion binding"/>
    <property type="evidence" value="ECO:0007669"/>
    <property type="project" value="UniProtKB-KW"/>
</dbReference>
<feature type="binding site" evidence="6">
    <location>
        <position position="360"/>
    </location>
    <ligand>
        <name>[4Fe-4S] cluster</name>
        <dbReference type="ChEBI" id="CHEBI:49883"/>
    </ligand>
</feature>
<keyword evidence="6" id="KW-0432">Leucine biosynthesis</keyword>
<sequence>MGKTMSEKILAKAAGVPAATAGDILWVNVDKAMMDDILGPRVEIAEKMKEIKDEVWDKDKVVIISDHYTPPATIKQAEIVKFTRDWAKDHGVGNYYEFIGPCHQVMVEHGHVLPGTVVLGTDSHTCMGGALGAFASGVGSTEMLGILLTGKTWLRVPETIKVEWTGRLPDGVMAKDMSLKTIGTIGHAGATYKAVEYVGDAITNLCLDERMAITNMAVEMGAKAGLMAPDAKVVEYLKARGITEGYTLFASDSDAVFCATYRFDASELEPVVACPHEVDNVTELGNVKGQVIHQAYIGSCTGGRYNDLAAAARVLKGRKVANGVRLLVSPASHETWRRAAADGILSILAEAGAIVMAPTCGVCVGLHSGLLADGEYCISSTNRNFIGRMGSKNAGIYLASPMVVAASAITGVITDPREFF</sequence>
<evidence type="ECO:0000256" key="4">
    <source>
        <dbReference type="ARBA" id="ARBA00023014"/>
    </source>
</evidence>
<comment type="subunit">
    <text evidence="6">Heterodimer of LeuC and LeuD.</text>
</comment>
<dbReference type="NCBIfam" id="NF001614">
    <property type="entry name" value="PRK00402.1"/>
    <property type="match status" value="1"/>
</dbReference>
<dbReference type="SUPFAM" id="SSF53732">
    <property type="entry name" value="Aconitase iron-sulfur domain"/>
    <property type="match status" value="1"/>
</dbReference>
<organism evidence="8 9">
    <name type="scientific">Sporolituus thermophilus DSM 23256</name>
    <dbReference type="NCBI Taxonomy" id="1123285"/>
    <lineage>
        <taxon>Bacteria</taxon>
        <taxon>Bacillati</taxon>
        <taxon>Bacillota</taxon>
        <taxon>Negativicutes</taxon>
        <taxon>Selenomonadales</taxon>
        <taxon>Sporomusaceae</taxon>
        <taxon>Sporolituus</taxon>
    </lineage>
</organism>
<feature type="binding site" evidence="6">
    <location>
        <position position="300"/>
    </location>
    <ligand>
        <name>[4Fe-4S] cluster</name>
        <dbReference type="ChEBI" id="CHEBI:49883"/>
    </ligand>
</feature>
<accession>A0A1G7HHX1</accession>
<keyword evidence="6" id="KW-0100">Branched-chain amino acid biosynthesis</keyword>
<dbReference type="NCBIfam" id="TIGR01343">
    <property type="entry name" value="hacA_fam"/>
    <property type="match status" value="1"/>
</dbReference>
<comment type="cofactor">
    <cofactor evidence="6">
        <name>[4Fe-4S] cluster</name>
        <dbReference type="ChEBI" id="CHEBI:49883"/>
    </cofactor>
    <text evidence="6">Binds 1 [4Fe-4S] cluster per subunit.</text>
</comment>
<keyword evidence="4 6" id="KW-0411">Iron-sulfur</keyword>
<evidence type="ECO:0000256" key="1">
    <source>
        <dbReference type="ARBA" id="ARBA00022485"/>
    </source>
</evidence>
<evidence type="ECO:0000313" key="9">
    <source>
        <dbReference type="Proteomes" id="UP000243333"/>
    </source>
</evidence>
<dbReference type="PANTHER" id="PTHR43822">
    <property type="entry name" value="HOMOACONITASE, MITOCHONDRIAL-RELATED"/>
    <property type="match status" value="1"/>
</dbReference>
<dbReference type="STRING" id="1123285.SAMN05660235_00060"/>
<dbReference type="OrthoDB" id="9802769at2"/>
<gene>
    <name evidence="6" type="primary">leuC</name>
    <name evidence="8" type="ORF">SAMN05660235_00060</name>
</gene>
<feature type="domain" description="Aconitase/3-isopropylmalate dehydratase large subunit alpha/beta/alpha" evidence="7">
    <location>
        <begin position="23"/>
        <end position="411"/>
    </location>
</feature>
<evidence type="ECO:0000256" key="5">
    <source>
        <dbReference type="ARBA" id="ARBA00023239"/>
    </source>
</evidence>
<dbReference type="Proteomes" id="UP000243333">
    <property type="component" value="Unassembled WGS sequence"/>
</dbReference>
<dbReference type="GO" id="GO:0003861">
    <property type="term" value="F:3-isopropylmalate dehydratase activity"/>
    <property type="evidence" value="ECO:0007669"/>
    <property type="project" value="UniProtKB-UniRule"/>
</dbReference>
<evidence type="ECO:0000259" key="7">
    <source>
        <dbReference type="Pfam" id="PF00330"/>
    </source>
</evidence>
<dbReference type="InterPro" id="IPR006251">
    <property type="entry name" value="Homoacnase/IPMdehydase_lsu"/>
</dbReference>
<comment type="pathway">
    <text evidence="6">Amino-acid biosynthesis; L-leucine biosynthesis; L-leucine from 3-methyl-2-oxobutanoate: step 2/4.</text>
</comment>
<dbReference type="UniPathway" id="UPA00048">
    <property type="reaction ID" value="UER00071"/>
</dbReference>
<feature type="binding site" evidence="6">
    <location>
        <position position="363"/>
    </location>
    <ligand>
        <name>[4Fe-4S] cluster</name>
        <dbReference type="ChEBI" id="CHEBI:49883"/>
    </ligand>
</feature>
<dbReference type="AlphaFoldDB" id="A0A1G7HHX1"/>
<evidence type="ECO:0000256" key="3">
    <source>
        <dbReference type="ARBA" id="ARBA00023004"/>
    </source>
</evidence>